<dbReference type="PANTHER" id="PTHR23531">
    <property type="entry name" value="QUINOLENE RESISTANCE PROTEIN NORA"/>
    <property type="match status" value="1"/>
</dbReference>
<dbReference type="InterPro" id="IPR036259">
    <property type="entry name" value="MFS_trans_sf"/>
</dbReference>
<feature type="transmembrane region" description="Helical" evidence="4">
    <location>
        <begin position="354"/>
        <end position="373"/>
    </location>
</feature>
<feature type="transmembrane region" description="Helical" evidence="4">
    <location>
        <begin position="102"/>
        <end position="126"/>
    </location>
</feature>
<dbReference type="Proteomes" id="UP000784286">
    <property type="component" value="Unassembled WGS sequence"/>
</dbReference>
<feature type="transmembrane region" description="Helical" evidence="4">
    <location>
        <begin position="213"/>
        <end position="233"/>
    </location>
</feature>
<protein>
    <submittedName>
        <fullName evidence="5">MFS transporter</fullName>
    </submittedName>
</protein>
<feature type="transmembrane region" description="Helical" evidence="4">
    <location>
        <begin position="331"/>
        <end position="348"/>
    </location>
</feature>
<evidence type="ECO:0000256" key="3">
    <source>
        <dbReference type="ARBA" id="ARBA00023136"/>
    </source>
</evidence>
<reference evidence="5" key="1">
    <citation type="journal article" date="2021" name="PeerJ">
        <title>Extensive microbial diversity within the chicken gut microbiome revealed by metagenomics and culture.</title>
        <authorList>
            <person name="Gilroy R."/>
            <person name="Ravi A."/>
            <person name="Getino M."/>
            <person name="Pursley I."/>
            <person name="Horton D.L."/>
            <person name="Alikhan N.F."/>
            <person name="Baker D."/>
            <person name="Gharbi K."/>
            <person name="Hall N."/>
            <person name="Watson M."/>
            <person name="Adriaenssens E.M."/>
            <person name="Foster-Nyarko E."/>
            <person name="Jarju S."/>
            <person name="Secka A."/>
            <person name="Antonio M."/>
            <person name="Oren A."/>
            <person name="Chaudhuri R.R."/>
            <person name="La Ragione R."/>
            <person name="Hildebrand F."/>
            <person name="Pallen M.J."/>
        </authorList>
    </citation>
    <scope>NUCLEOTIDE SEQUENCE</scope>
    <source>
        <strain evidence="5">8470</strain>
    </source>
</reference>
<proteinExistence type="predicted"/>
<keyword evidence="2 4" id="KW-1133">Transmembrane helix</keyword>
<dbReference type="Pfam" id="PF07690">
    <property type="entry name" value="MFS_1"/>
    <property type="match status" value="1"/>
</dbReference>
<dbReference type="EMBL" id="JAHLFJ010000059">
    <property type="protein sequence ID" value="MBU3856167.1"/>
    <property type="molecule type" value="Genomic_DNA"/>
</dbReference>
<sequence length="388" mass="42532">MATNHGLWNRNFCLLVLANVFLFMSVYMLFPVLHGWIQAALECDGLHAALITSVFGIAPFLSGPFNAYLVDRFKRKHVCVYSILLLSVITVFYGYVSDVRWMIAWLLLQGAMFGVALMSMGSTLVIDVTPSRHRDGANACFTWAGLVGMLAGIVLGIEGGGPFVISSDGAFMLSACLALVSVVLVSAVRVCFRAPLDVPLLSFDRFLLFRTCLSGLNMMTVPVMLGFLLGTVGYGYTHFYLYMGAGFFVFLPVSRFITLKVGGRLLNGAGMLLMLASLGILGFPDFGHRAFGCAGVLAGLGLGLSLYQFLRMMILLPLHCERGTGYHTFQLLWGVGVTAGYLLCQWESRMSVGNPFVTAFVIGVAGLLFYQLYVHRYYIRKLQDADII</sequence>
<comment type="caution">
    <text evidence="5">The sequence shown here is derived from an EMBL/GenBank/DDBJ whole genome shotgun (WGS) entry which is preliminary data.</text>
</comment>
<keyword evidence="1 4" id="KW-0812">Transmembrane</keyword>
<evidence type="ECO:0000313" key="5">
    <source>
        <dbReference type="EMBL" id="MBU3856167.1"/>
    </source>
</evidence>
<evidence type="ECO:0000256" key="4">
    <source>
        <dbReference type="SAM" id="Phobius"/>
    </source>
</evidence>
<evidence type="ECO:0000256" key="1">
    <source>
        <dbReference type="ARBA" id="ARBA00022692"/>
    </source>
</evidence>
<accession>A0A948X185</accession>
<feature type="transmembrane region" description="Helical" evidence="4">
    <location>
        <begin position="78"/>
        <end position="96"/>
    </location>
</feature>
<dbReference type="GO" id="GO:0022857">
    <property type="term" value="F:transmembrane transporter activity"/>
    <property type="evidence" value="ECO:0007669"/>
    <property type="project" value="InterPro"/>
</dbReference>
<dbReference type="InterPro" id="IPR011701">
    <property type="entry name" value="MFS"/>
</dbReference>
<feature type="transmembrane region" description="Helical" evidence="4">
    <location>
        <begin position="12"/>
        <end position="33"/>
    </location>
</feature>
<evidence type="ECO:0000313" key="6">
    <source>
        <dbReference type="Proteomes" id="UP000784286"/>
    </source>
</evidence>
<dbReference type="SUPFAM" id="SSF103473">
    <property type="entry name" value="MFS general substrate transporter"/>
    <property type="match status" value="1"/>
</dbReference>
<dbReference type="Gene3D" id="1.20.1250.20">
    <property type="entry name" value="MFS general substrate transporter like domains"/>
    <property type="match status" value="1"/>
</dbReference>
<dbReference type="AlphaFoldDB" id="A0A948X185"/>
<feature type="transmembrane region" description="Helical" evidence="4">
    <location>
        <begin position="289"/>
        <end position="310"/>
    </location>
</feature>
<feature type="transmembrane region" description="Helical" evidence="4">
    <location>
        <begin position="265"/>
        <end position="283"/>
    </location>
</feature>
<feature type="transmembrane region" description="Helical" evidence="4">
    <location>
        <begin position="45"/>
        <end position="66"/>
    </location>
</feature>
<dbReference type="PANTHER" id="PTHR23531:SF1">
    <property type="entry name" value="QUINOLENE RESISTANCE PROTEIN NORA"/>
    <property type="match status" value="1"/>
</dbReference>
<reference evidence="5" key="2">
    <citation type="submission" date="2021-04" db="EMBL/GenBank/DDBJ databases">
        <authorList>
            <person name="Gilroy R."/>
        </authorList>
    </citation>
    <scope>NUCLEOTIDE SEQUENCE</scope>
    <source>
        <strain evidence="5">8470</strain>
    </source>
</reference>
<gene>
    <name evidence="5" type="ORF">H9928_06380</name>
</gene>
<name>A0A948X185_9BACT</name>
<feature type="transmembrane region" description="Helical" evidence="4">
    <location>
        <begin position="138"/>
        <end position="157"/>
    </location>
</feature>
<dbReference type="InterPro" id="IPR052714">
    <property type="entry name" value="MFS_Exporter"/>
</dbReference>
<organism evidence="5 6">
    <name type="scientific">Candidatus Phocaeicola excrementipullorum</name>
    <dbReference type="NCBI Taxonomy" id="2838731"/>
    <lineage>
        <taxon>Bacteria</taxon>
        <taxon>Pseudomonadati</taxon>
        <taxon>Bacteroidota</taxon>
        <taxon>Bacteroidia</taxon>
        <taxon>Bacteroidales</taxon>
        <taxon>Bacteroidaceae</taxon>
        <taxon>Phocaeicola</taxon>
    </lineage>
</organism>
<evidence type="ECO:0000256" key="2">
    <source>
        <dbReference type="ARBA" id="ARBA00022989"/>
    </source>
</evidence>
<feature type="transmembrane region" description="Helical" evidence="4">
    <location>
        <begin position="239"/>
        <end position="258"/>
    </location>
</feature>
<keyword evidence="3 4" id="KW-0472">Membrane</keyword>
<feature type="transmembrane region" description="Helical" evidence="4">
    <location>
        <begin position="169"/>
        <end position="192"/>
    </location>
</feature>